<keyword evidence="1" id="KW-1133">Transmembrane helix</keyword>
<evidence type="ECO:0000256" key="1">
    <source>
        <dbReference type="SAM" id="Phobius"/>
    </source>
</evidence>
<sequence length="352" mass="39775">MIVIQKMKTKDLSKIFEDEHGKRMASTTYKRWRREGPDLLKEYANGTRVTKKICRPKYKQKDEIKEKFQEVVIQELKKSQVDGLVSVKVRESVQADCGYPESGIIGKEKNFFDLEPSDNSMKTISEHCETAFRVFDDILLDMIGADLLFTDAYAEKLDEMVNQRRVNTLKKRTARSTQSAKRNTSRKKRAVGVAAAAGVTVAATGISLAYTGYVDAKSKQRDQELQFQIDDSRRAISELSESFELNTEMIGELAKQLKKSQSPIIVRGGIEISTDQIMQKDVLDGNPQSTIEYFAAYSSNYGKEMNIFRPLEIEPQVSASSQCLTYAKFFASSGSKAGKSSIEEYNAFAEWF</sequence>
<evidence type="ECO:0000313" key="2">
    <source>
        <dbReference type="EMBL" id="CAG5101413.1"/>
    </source>
</evidence>
<name>A0ABN7SQC7_OIKDI</name>
<dbReference type="Proteomes" id="UP001158576">
    <property type="component" value="Chromosome YSR"/>
</dbReference>
<accession>A0ABN7SQC7</accession>
<protein>
    <submittedName>
        <fullName evidence="2">Oidioi.mRNA.OKI2018_I69.YSR.g17064.t1.cds</fullName>
    </submittedName>
</protein>
<proteinExistence type="predicted"/>
<reference evidence="2 3" key="1">
    <citation type="submission" date="2021-04" db="EMBL/GenBank/DDBJ databases">
        <authorList>
            <person name="Bliznina A."/>
        </authorList>
    </citation>
    <scope>NUCLEOTIDE SEQUENCE [LARGE SCALE GENOMIC DNA]</scope>
</reference>
<evidence type="ECO:0000313" key="3">
    <source>
        <dbReference type="Proteomes" id="UP001158576"/>
    </source>
</evidence>
<keyword evidence="1" id="KW-0472">Membrane</keyword>
<organism evidence="2 3">
    <name type="scientific">Oikopleura dioica</name>
    <name type="common">Tunicate</name>
    <dbReference type="NCBI Taxonomy" id="34765"/>
    <lineage>
        <taxon>Eukaryota</taxon>
        <taxon>Metazoa</taxon>
        <taxon>Chordata</taxon>
        <taxon>Tunicata</taxon>
        <taxon>Appendicularia</taxon>
        <taxon>Copelata</taxon>
        <taxon>Oikopleuridae</taxon>
        <taxon>Oikopleura</taxon>
    </lineage>
</organism>
<keyword evidence="3" id="KW-1185">Reference proteome</keyword>
<dbReference type="EMBL" id="OU015570">
    <property type="protein sequence ID" value="CAG5101413.1"/>
    <property type="molecule type" value="Genomic_DNA"/>
</dbReference>
<gene>
    <name evidence="2" type="ORF">OKIOD_LOCUS8622</name>
</gene>
<feature type="transmembrane region" description="Helical" evidence="1">
    <location>
        <begin position="190"/>
        <end position="213"/>
    </location>
</feature>
<keyword evidence="1" id="KW-0812">Transmembrane</keyword>